<feature type="coiled-coil region" evidence="8">
    <location>
        <begin position="389"/>
        <end position="423"/>
    </location>
</feature>
<keyword evidence="5" id="KW-0418">Kinase</keyword>
<dbReference type="InterPro" id="IPR001789">
    <property type="entry name" value="Sig_transdc_resp-reg_receiver"/>
</dbReference>
<keyword evidence="14" id="KW-1185">Reference proteome</keyword>
<dbReference type="Pfam" id="PF19443">
    <property type="entry name" value="DAHL"/>
    <property type="match status" value="1"/>
</dbReference>
<dbReference type="SMART" id="SM00387">
    <property type="entry name" value="HATPase_c"/>
    <property type="match status" value="1"/>
</dbReference>
<evidence type="ECO:0000256" key="5">
    <source>
        <dbReference type="ARBA" id="ARBA00022777"/>
    </source>
</evidence>
<dbReference type="SUPFAM" id="SSF55785">
    <property type="entry name" value="PYP-like sensor domain (PAS domain)"/>
    <property type="match status" value="1"/>
</dbReference>
<evidence type="ECO:0000256" key="3">
    <source>
        <dbReference type="ARBA" id="ARBA00022553"/>
    </source>
</evidence>
<comment type="catalytic activity">
    <reaction evidence="1">
        <text>ATP + protein L-histidine = ADP + protein N-phospho-L-histidine.</text>
        <dbReference type="EC" id="2.7.13.3"/>
    </reaction>
</comment>
<protein>
    <recommendedName>
        <fullName evidence="2">histidine kinase</fullName>
        <ecNumber evidence="2">2.7.13.3</ecNumber>
    </recommendedName>
</protein>
<dbReference type="Pfam" id="PF00512">
    <property type="entry name" value="HisKA"/>
    <property type="match status" value="1"/>
</dbReference>
<dbReference type="InterPro" id="IPR000014">
    <property type="entry name" value="PAS"/>
</dbReference>
<evidence type="ECO:0000256" key="7">
    <source>
        <dbReference type="PROSITE-ProRule" id="PRU00169"/>
    </source>
</evidence>
<dbReference type="InterPro" id="IPR036890">
    <property type="entry name" value="HATPase_C_sf"/>
</dbReference>
<dbReference type="InterPro" id="IPR003661">
    <property type="entry name" value="HisK_dim/P_dom"/>
</dbReference>
<feature type="domain" description="Response regulatory" evidence="12">
    <location>
        <begin position="704"/>
        <end position="817"/>
    </location>
</feature>
<dbReference type="InterPro" id="IPR005467">
    <property type="entry name" value="His_kinase_dom"/>
</dbReference>
<comment type="caution">
    <text evidence="13">The sequence shown here is derived from an EMBL/GenBank/DDBJ whole genome shotgun (WGS) entry which is preliminary data.</text>
</comment>
<dbReference type="Gene3D" id="3.40.50.2300">
    <property type="match status" value="1"/>
</dbReference>
<evidence type="ECO:0000256" key="10">
    <source>
        <dbReference type="SAM" id="Phobius"/>
    </source>
</evidence>
<dbReference type="Proteomes" id="UP001196661">
    <property type="component" value="Unassembled WGS sequence"/>
</dbReference>
<dbReference type="Pfam" id="PF08448">
    <property type="entry name" value="PAS_4"/>
    <property type="match status" value="1"/>
</dbReference>
<evidence type="ECO:0000256" key="2">
    <source>
        <dbReference type="ARBA" id="ARBA00012438"/>
    </source>
</evidence>
<dbReference type="Gene3D" id="3.30.565.10">
    <property type="entry name" value="Histidine kinase-like ATPase, C-terminal domain"/>
    <property type="match status" value="1"/>
</dbReference>
<gene>
    <name evidence="13" type="ORF">IXB28_10380</name>
</gene>
<keyword evidence="3 7" id="KW-0597">Phosphoprotein</keyword>
<dbReference type="SUPFAM" id="SSF52172">
    <property type="entry name" value="CheY-like"/>
    <property type="match status" value="1"/>
</dbReference>
<evidence type="ECO:0000256" key="4">
    <source>
        <dbReference type="ARBA" id="ARBA00022679"/>
    </source>
</evidence>
<evidence type="ECO:0000313" key="14">
    <source>
        <dbReference type="Proteomes" id="UP001196661"/>
    </source>
</evidence>
<dbReference type="InterPro" id="IPR035965">
    <property type="entry name" value="PAS-like_dom_sf"/>
</dbReference>
<dbReference type="PANTHER" id="PTHR43047">
    <property type="entry name" value="TWO-COMPONENT HISTIDINE PROTEIN KINASE"/>
    <property type="match status" value="1"/>
</dbReference>
<proteinExistence type="predicted"/>
<dbReference type="PANTHER" id="PTHR43047:SF72">
    <property type="entry name" value="OSMOSENSING HISTIDINE PROTEIN KINASE SLN1"/>
    <property type="match status" value="1"/>
</dbReference>
<dbReference type="CDD" id="cd00082">
    <property type="entry name" value="HisKA"/>
    <property type="match status" value="1"/>
</dbReference>
<sequence>MKQKLIILSATAGALMIWGGLLFKGRSIPTGDHVTYKDALAKQLQYDLGVNQAVLEVRQTLDPDHASLAEALTQTEASRQSLQALPALLNTQNDQATQQLWQVVETSNQLLEEKALLSEQFQVEHGQIKESLAKMSALLGQVNADGALGQSLTHLVDQALVYGLSADAAAADLSATISQVQALAGKQAGQGDIGAILQQANVVLDRKPQVDQLTQSLLAVPTTEQLQSLMATYELTYQQTTVRTRWFQLAAIAWGLGMLGAAAYGWQLKKQFYRVEKIADTLFESMDDASVDVDHQWMITSINASALEDLNQRPEDLMGKQLWSVFPKELGQEKKHYYQRAVSQQETLTFETRLYAQERWLELSLTPTATGLSIVWQDISDQKRAEFQLALSLEANDEALKKADEARQKAEAERLKAEQANKAKSDFLANMSHELRTPLNAIIGYSELLEEDAQDMEQTEFIPELKKIQDAGKHLLGLIDGVLDLSKVEAGQMDLHLETFEVMPLVKDVVSTIQPVVVKSNNNLQIQCSQTIGKMRADAVKVRQSLYNLLSNANKFTHNGTITLSVDISIIGKIPWITFQIQDTGIGMLPDQLKRVFNAFAQADSSTTRKYGGTGLGLTITKQFVEMMGGTVDVQSEMGVGTTFTLRIPKTVQMVEPGGGGVENPVESPVEEPVGSSAHGLDRPLSLDAAVKVPELPGDDCLGCVLVIDDDLESCDVVRKILASEGYFVVLSHNHQAGLQMAEQLMPDIILLDVVTSKVDGWEMIKTLRDNPVLAKTPLILHTMQADEPLGNSLGATDYVSKPVQSEDLLTVVEKYRPQHLYAC</sequence>
<dbReference type="SUPFAM" id="SSF47384">
    <property type="entry name" value="Homodimeric domain of signal transducing histidine kinase"/>
    <property type="match status" value="1"/>
</dbReference>
<keyword evidence="4" id="KW-0808">Transferase</keyword>
<keyword evidence="8" id="KW-0175">Coiled coil</keyword>
<dbReference type="Gene3D" id="1.10.287.130">
    <property type="match status" value="1"/>
</dbReference>
<feature type="transmembrane region" description="Helical" evidence="10">
    <location>
        <begin position="246"/>
        <end position="266"/>
    </location>
</feature>
<organism evidence="13 14">
    <name type="scientific">Leptothoe kymatousa TAU-MAC 1615</name>
    <dbReference type="NCBI Taxonomy" id="2364775"/>
    <lineage>
        <taxon>Bacteria</taxon>
        <taxon>Bacillati</taxon>
        <taxon>Cyanobacteriota</taxon>
        <taxon>Cyanophyceae</taxon>
        <taxon>Nodosilineales</taxon>
        <taxon>Cymatolegaceae</taxon>
        <taxon>Leptothoe</taxon>
        <taxon>Leptothoe kymatousa</taxon>
    </lineage>
</organism>
<dbReference type="EC" id="2.7.13.3" evidence="2"/>
<dbReference type="InterPro" id="IPR004358">
    <property type="entry name" value="Sig_transdc_His_kin-like_C"/>
</dbReference>
<name>A0ABS5Y461_9CYAN</name>
<dbReference type="EMBL" id="JADOER010000009">
    <property type="protein sequence ID" value="MBT9312612.1"/>
    <property type="molecule type" value="Genomic_DNA"/>
</dbReference>
<dbReference type="PRINTS" id="PR00344">
    <property type="entry name" value="BCTRLSENSOR"/>
</dbReference>
<keyword evidence="6" id="KW-0902">Two-component regulatory system</keyword>
<dbReference type="Pfam" id="PF00072">
    <property type="entry name" value="Response_reg"/>
    <property type="match status" value="1"/>
</dbReference>
<dbReference type="InterPro" id="IPR045812">
    <property type="entry name" value="DAHL"/>
</dbReference>
<dbReference type="PROSITE" id="PS50110">
    <property type="entry name" value="RESPONSE_REGULATORY"/>
    <property type="match status" value="1"/>
</dbReference>
<evidence type="ECO:0000259" key="11">
    <source>
        <dbReference type="PROSITE" id="PS50109"/>
    </source>
</evidence>
<feature type="domain" description="Histidine kinase" evidence="11">
    <location>
        <begin position="430"/>
        <end position="652"/>
    </location>
</feature>
<dbReference type="Pfam" id="PF02518">
    <property type="entry name" value="HATPase_c"/>
    <property type="match status" value="1"/>
</dbReference>
<dbReference type="InterPro" id="IPR013656">
    <property type="entry name" value="PAS_4"/>
</dbReference>
<dbReference type="InterPro" id="IPR003594">
    <property type="entry name" value="HATPase_dom"/>
</dbReference>
<dbReference type="Gene3D" id="3.30.450.20">
    <property type="entry name" value="PAS domain"/>
    <property type="match status" value="1"/>
</dbReference>
<dbReference type="NCBIfam" id="TIGR00229">
    <property type="entry name" value="sensory_box"/>
    <property type="match status" value="1"/>
</dbReference>
<dbReference type="SMART" id="SM00388">
    <property type="entry name" value="HisKA"/>
    <property type="match status" value="1"/>
</dbReference>
<dbReference type="SUPFAM" id="SSF55874">
    <property type="entry name" value="ATPase domain of HSP90 chaperone/DNA topoisomerase II/histidine kinase"/>
    <property type="match status" value="1"/>
</dbReference>
<dbReference type="SMART" id="SM00091">
    <property type="entry name" value="PAS"/>
    <property type="match status" value="1"/>
</dbReference>
<dbReference type="CDD" id="cd00130">
    <property type="entry name" value="PAS"/>
    <property type="match status" value="1"/>
</dbReference>
<keyword evidence="10" id="KW-0812">Transmembrane</keyword>
<keyword evidence="10" id="KW-0472">Membrane</keyword>
<feature type="modified residue" description="4-aspartylphosphate" evidence="7">
    <location>
        <position position="753"/>
    </location>
</feature>
<evidence type="ECO:0000256" key="9">
    <source>
        <dbReference type="SAM" id="MobiDB-lite"/>
    </source>
</evidence>
<keyword evidence="10" id="KW-1133">Transmembrane helix</keyword>
<evidence type="ECO:0000256" key="6">
    <source>
        <dbReference type="ARBA" id="ARBA00023012"/>
    </source>
</evidence>
<dbReference type="InterPro" id="IPR036097">
    <property type="entry name" value="HisK_dim/P_sf"/>
</dbReference>
<evidence type="ECO:0000256" key="1">
    <source>
        <dbReference type="ARBA" id="ARBA00000085"/>
    </source>
</evidence>
<dbReference type="PROSITE" id="PS50109">
    <property type="entry name" value="HIS_KIN"/>
    <property type="match status" value="1"/>
</dbReference>
<dbReference type="InterPro" id="IPR011006">
    <property type="entry name" value="CheY-like_superfamily"/>
</dbReference>
<accession>A0ABS5Y461</accession>
<feature type="region of interest" description="Disordered" evidence="9">
    <location>
        <begin position="659"/>
        <end position="681"/>
    </location>
</feature>
<reference evidence="13 14" key="1">
    <citation type="journal article" date="2021" name="Mar. Drugs">
        <title>Genome Reduction and Secondary Metabolism of the Marine Sponge-Associated Cyanobacterium Leptothoe.</title>
        <authorList>
            <person name="Konstantinou D."/>
            <person name="Popin R.V."/>
            <person name="Fewer D.P."/>
            <person name="Sivonen K."/>
            <person name="Gkelis S."/>
        </authorList>
    </citation>
    <scope>NUCLEOTIDE SEQUENCE [LARGE SCALE GENOMIC DNA]</scope>
    <source>
        <strain evidence="13 14">TAU-MAC 1615</strain>
    </source>
</reference>
<evidence type="ECO:0000256" key="8">
    <source>
        <dbReference type="SAM" id="Coils"/>
    </source>
</evidence>
<evidence type="ECO:0000259" key="12">
    <source>
        <dbReference type="PROSITE" id="PS50110"/>
    </source>
</evidence>
<evidence type="ECO:0000313" key="13">
    <source>
        <dbReference type="EMBL" id="MBT9312612.1"/>
    </source>
</evidence>
<dbReference type="RefSeq" id="WP_215618506.1">
    <property type="nucleotide sequence ID" value="NZ_JADOER010000009.1"/>
</dbReference>
<dbReference type="SMART" id="SM00448">
    <property type="entry name" value="REC"/>
    <property type="match status" value="1"/>
</dbReference>
<feature type="compositionally biased region" description="Low complexity" evidence="9">
    <location>
        <begin position="663"/>
        <end position="677"/>
    </location>
</feature>
<dbReference type="CDD" id="cd16922">
    <property type="entry name" value="HATPase_EvgS-ArcB-TorS-like"/>
    <property type="match status" value="1"/>
</dbReference>